<dbReference type="eggNOG" id="KOG0771">
    <property type="taxonomic scope" value="Eukaryota"/>
</dbReference>
<evidence type="ECO:0000256" key="9">
    <source>
        <dbReference type="ARBA" id="ARBA00023136"/>
    </source>
</evidence>
<keyword evidence="7 10" id="KW-0653">Protein transport</keyword>
<keyword evidence="12" id="KW-1185">Reference proteome</keyword>
<evidence type="ECO:0000256" key="1">
    <source>
        <dbReference type="ARBA" id="ARBA00022448"/>
    </source>
</evidence>
<evidence type="ECO:0000256" key="10">
    <source>
        <dbReference type="RuleBase" id="RU369019"/>
    </source>
</evidence>
<evidence type="ECO:0000313" key="11">
    <source>
        <dbReference type="EMBL" id="CCF56818.1"/>
    </source>
</evidence>
<evidence type="ECO:0000256" key="6">
    <source>
        <dbReference type="ARBA" id="ARBA00022892"/>
    </source>
</evidence>
<keyword evidence="4 10" id="KW-0677">Repeat</keyword>
<dbReference type="InParanoid" id="H2AR18"/>
<dbReference type="KEGG" id="kaf:KAFR_0B05220"/>
<dbReference type="HOGENOM" id="CLU_033006_0_0_1"/>
<dbReference type="GO" id="GO:0015031">
    <property type="term" value="P:protein transport"/>
    <property type="evidence" value="ECO:0007669"/>
    <property type="project" value="UniProtKB-KW"/>
</dbReference>
<comment type="function">
    <text evidence="10">Guanine nucleotide-exchange factor (GEF) required for the formation or budding of transport vesicles from the ER.</text>
</comment>
<evidence type="ECO:0000256" key="2">
    <source>
        <dbReference type="ARBA" id="ARBA00022574"/>
    </source>
</evidence>
<dbReference type="Gene3D" id="2.130.10.10">
    <property type="entry name" value="YVTN repeat-like/Quinoprotein amine dehydrogenase"/>
    <property type="match status" value="1"/>
</dbReference>
<gene>
    <name evidence="11" type="primary">KAFR0B05220</name>
    <name evidence="11" type="ORF">KAFR_0B05220</name>
</gene>
<dbReference type="InterPro" id="IPR036322">
    <property type="entry name" value="WD40_repeat_dom_sf"/>
</dbReference>
<dbReference type="GO" id="GO:0006888">
    <property type="term" value="P:endoplasmic reticulum to Golgi vesicle-mediated transport"/>
    <property type="evidence" value="ECO:0007669"/>
    <property type="project" value="UniProtKB-UniRule"/>
</dbReference>
<dbReference type="OrthoDB" id="2013972at2759"/>
<dbReference type="PANTHER" id="PTHR23284:SF0">
    <property type="entry name" value="PROLACTIN REGULATORY ELEMENT-BINDING PROTEIN"/>
    <property type="match status" value="1"/>
</dbReference>
<dbReference type="GeneID" id="13884700"/>
<evidence type="ECO:0000256" key="7">
    <source>
        <dbReference type="ARBA" id="ARBA00022927"/>
    </source>
</evidence>
<keyword evidence="9" id="KW-0472">Membrane</keyword>
<keyword evidence="6" id="KW-0931">ER-Golgi transport</keyword>
<keyword evidence="3" id="KW-0812">Transmembrane</keyword>
<evidence type="ECO:0000256" key="8">
    <source>
        <dbReference type="ARBA" id="ARBA00022989"/>
    </source>
</evidence>
<evidence type="ECO:0000313" key="12">
    <source>
        <dbReference type="Proteomes" id="UP000005220"/>
    </source>
</evidence>
<dbReference type="PANTHER" id="PTHR23284">
    <property type="entry name" value="PROLACTIN REGULATORY ELEMENT BINDING PROTEIN"/>
    <property type="match status" value="1"/>
</dbReference>
<dbReference type="SMART" id="SM00320">
    <property type="entry name" value="WD40"/>
    <property type="match status" value="2"/>
</dbReference>
<organism evidence="11 12">
    <name type="scientific">Kazachstania africana (strain ATCC 22294 / BCRC 22015 / CBS 2517 / CECT 1963 / NBRC 1671 / NRRL Y-8276)</name>
    <name type="common">Yeast</name>
    <name type="synonym">Kluyveromyces africanus</name>
    <dbReference type="NCBI Taxonomy" id="1071382"/>
    <lineage>
        <taxon>Eukaryota</taxon>
        <taxon>Fungi</taxon>
        <taxon>Dikarya</taxon>
        <taxon>Ascomycota</taxon>
        <taxon>Saccharomycotina</taxon>
        <taxon>Saccharomycetes</taxon>
        <taxon>Saccharomycetales</taxon>
        <taxon>Saccharomycetaceae</taxon>
        <taxon>Kazachstania</taxon>
    </lineage>
</organism>
<dbReference type="EMBL" id="HE650822">
    <property type="protein sequence ID" value="CCF56818.1"/>
    <property type="molecule type" value="Genomic_DNA"/>
</dbReference>
<accession>H2AR18</accession>
<name>H2AR18_KAZAF</name>
<evidence type="ECO:0000256" key="3">
    <source>
        <dbReference type="ARBA" id="ARBA00022692"/>
    </source>
</evidence>
<comment type="subcellular location">
    <subcellularLocation>
        <location evidence="10">Endoplasmic reticulum membrane</location>
        <topology evidence="10">Single-pass type II membrane protein</topology>
    </subcellularLocation>
    <subcellularLocation>
        <location evidence="10">Golgi apparatus membrane</location>
        <topology evidence="10">Single-pass type II membrane protein</topology>
    </subcellularLocation>
</comment>
<keyword evidence="5 10" id="KW-0256">Endoplasmic reticulum</keyword>
<dbReference type="GO" id="GO:0003400">
    <property type="term" value="P:regulation of COPII vesicle coating"/>
    <property type="evidence" value="ECO:0007669"/>
    <property type="project" value="UniProtKB-UniRule"/>
</dbReference>
<dbReference type="STRING" id="1071382.H2AR18"/>
<dbReference type="Pfam" id="PF00400">
    <property type="entry name" value="WD40"/>
    <property type="match status" value="1"/>
</dbReference>
<evidence type="ECO:0000256" key="4">
    <source>
        <dbReference type="ARBA" id="ARBA00022737"/>
    </source>
</evidence>
<evidence type="ECO:0000256" key="5">
    <source>
        <dbReference type="ARBA" id="ARBA00022824"/>
    </source>
</evidence>
<protein>
    <recommendedName>
        <fullName evidence="10">Guanine nucleotide-exchange factor SEC12</fullName>
    </recommendedName>
</protein>
<comment type="similarity">
    <text evidence="10">Belongs to the WD repeat SEC12 family.</text>
</comment>
<dbReference type="InterPro" id="IPR015943">
    <property type="entry name" value="WD40/YVTN_repeat-like_dom_sf"/>
</dbReference>
<dbReference type="AlphaFoldDB" id="H2AR18"/>
<dbReference type="RefSeq" id="XP_003955953.1">
    <property type="nucleotide sequence ID" value="XM_003955904.1"/>
</dbReference>
<dbReference type="GO" id="GO:0000139">
    <property type="term" value="C:Golgi membrane"/>
    <property type="evidence" value="ECO:0007669"/>
    <property type="project" value="UniProtKB-SubCell"/>
</dbReference>
<dbReference type="InterPro" id="IPR001680">
    <property type="entry name" value="WD40_rpt"/>
</dbReference>
<dbReference type="Proteomes" id="UP000005220">
    <property type="component" value="Chromosome 2"/>
</dbReference>
<keyword evidence="8" id="KW-1133">Transmembrane helix</keyword>
<dbReference type="InterPro" id="IPR045260">
    <property type="entry name" value="Sec12-like"/>
</dbReference>
<dbReference type="SUPFAM" id="SSF50978">
    <property type="entry name" value="WD40 repeat-like"/>
    <property type="match status" value="1"/>
</dbReference>
<dbReference type="FunCoup" id="H2AR18">
    <property type="interactions" value="197"/>
</dbReference>
<reference evidence="11 12" key="1">
    <citation type="journal article" date="2011" name="Proc. Natl. Acad. Sci. U.S.A.">
        <title>Evolutionary erosion of yeast sex chromosomes by mating-type switching accidents.</title>
        <authorList>
            <person name="Gordon J.L."/>
            <person name="Armisen D."/>
            <person name="Proux-Wera E."/>
            <person name="Oheigeartaigh S.S."/>
            <person name="Byrne K.P."/>
            <person name="Wolfe K.H."/>
        </authorList>
    </citation>
    <scope>NUCLEOTIDE SEQUENCE [LARGE SCALE GENOMIC DNA]</scope>
    <source>
        <strain evidence="12">ATCC 22294 / BCRC 22015 / CBS 2517 / CECT 1963 / NBRC 1671 / NRRL Y-8276</strain>
    </source>
</reference>
<keyword evidence="1 10" id="KW-0813">Transport</keyword>
<keyword evidence="2 10" id="KW-0853">WD repeat</keyword>
<dbReference type="GO" id="GO:0005085">
    <property type="term" value="F:guanyl-nucleotide exchange factor activity"/>
    <property type="evidence" value="ECO:0007669"/>
    <property type="project" value="InterPro"/>
</dbReference>
<sequence>MLFKTSLYNGEYPIYGAKFLDENTLLIGGGGGEGNNGIPNKLTTFKIDLSNHKTPLKKLNEIELDPNDDSPTSLDASHRIIVIGCNENSNKVKANSGNKHVRKFKINQSGQINFVKSEDFDKSRDPDDYTKLVYLSRDGTLAAVASSKVPSIIRIIDADDLTEIYEIDSPNEVKDLHFSSNGKVLAYITQTSLEVISTVTGTSIVRKVDFDSNWSLSKIRFIDDDDSILIAASLIKGTGIILIKLNVKSGKVSISKSKVISKKFRGITSMDLDLKGQIAAFSTNDNSVILVKMKDLSIGKIFNQVHSFAVTKVAFSPDSKYLASVSASNSVHIVQLPQNYSESLSLFENIINFIKYALLILLISMIVQYSYQHNMHAKVYAYIMDNVLSPREANAPKMLTKTNYLEQTALIGTYTESYSP</sequence>
<dbReference type="GO" id="GO:0005789">
    <property type="term" value="C:endoplasmic reticulum membrane"/>
    <property type="evidence" value="ECO:0007669"/>
    <property type="project" value="UniProtKB-SubCell"/>
</dbReference>
<proteinExistence type="inferred from homology"/>